<evidence type="ECO:0000313" key="2">
    <source>
        <dbReference type="WBParaSite" id="nRc.2.0.1.t09039-RA"/>
    </source>
</evidence>
<dbReference type="WBParaSite" id="nRc.2.0.1.t09039-RA">
    <property type="protein sequence ID" value="nRc.2.0.1.t09039-RA"/>
    <property type="gene ID" value="nRc.2.0.1.g09039"/>
</dbReference>
<dbReference type="AlphaFoldDB" id="A0A915I6Q0"/>
<accession>A0A915I6Q0</accession>
<protein>
    <submittedName>
        <fullName evidence="2">Uncharacterized protein</fullName>
    </submittedName>
</protein>
<evidence type="ECO:0000313" key="1">
    <source>
        <dbReference type="Proteomes" id="UP000887565"/>
    </source>
</evidence>
<proteinExistence type="predicted"/>
<dbReference type="Proteomes" id="UP000887565">
    <property type="component" value="Unplaced"/>
</dbReference>
<reference evidence="2" key="1">
    <citation type="submission" date="2022-11" db="UniProtKB">
        <authorList>
            <consortium name="WormBaseParasite"/>
        </authorList>
    </citation>
    <scope>IDENTIFICATION</scope>
</reference>
<keyword evidence="1" id="KW-1185">Reference proteome</keyword>
<name>A0A915I6Q0_ROMCU</name>
<sequence>MTKKSVGPKFTCVWVRAAFPVPIARRRAVKIEIEQMVKYDIWEQVNGFSPWALNLAQQYFRNSANQKGIGPNDDYT</sequence>
<organism evidence="1 2">
    <name type="scientific">Romanomermis culicivorax</name>
    <name type="common">Nematode worm</name>
    <dbReference type="NCBI Taxonomy" id="13658"/>
    <lineage>
        <taxon>Eukaryota</taxon>
        <taxon>Metazoa</taxon>
        <taxon>Ecdysozoa</taxon>
        <taxon>Nematoda</taxon>
        <taxon>Enoplea</taxon>
        <taxon>Dorylaimia</taxon>
        <taxon>Mermithida</taxon>
        <taxon>Mermithoidea</taxon>
        <taxon>Mermithidae</taxon>
        <taxon>Romanomermis</taxon>
    </lineage>
</organism>